<dbReference type="Proteomes" id="UP001642520">
    <property type="component" value="Unassembled WGS sequence"/>
</dbReference>
<keyword evidence="1" id="KW-1133">Transmembrane helix</keyword>
<keyword evidence="3" id="KW-1185">Reference proteome</keyword>
<comment type="caution">
    <text evidence="2">The sequence shown here is derived from an EMBL/GenBank/DDBJ whole genome shotgun (WGS) entry which is preliminary data.</text>
</comment>
<gene>
    <name evidence="2" type="ORF">XYLVIOL_LOCUS7761</name>
</gene>
<feature type="transmembrane region" description="Helical" evidence="1">
    <location>
        <begin position="55"/>
        <end position="79"/>
    </location>
</feature>
<organism evidence="2 3">
    <name type="scientific">Xylocopa violacea</name>
    <name type="common">Violet carpenter bee</name>
    <name type="synonym">Apis violacea</name>
    <dbReference type="NCBI Taxonomy" id="135666"/>
    <lineage>
        <taxon>Eukaryota</taxon>
        <taxon>Metazoa</taxon>
        <taxon>Ecdysozoa</taxon>
        <taxon>Arthropoda</taxon>
        <taxon>Hexapoda</taxon>
        <taxon>Insecta</taxon>
        <taxon>Pterygota</taxon>
        <taxon>Neoptera</taxon>
        <taxon>Endopterygota</taxon>
        <taxon>Hymenoptera</taxon>
        <taxon>Apocrita</taxon>
        <taxon>Aculeata</taxon>
        <taxon>Apoidea</taxon>
        <taxon>Anthophila</taxon>
        <taxon>Apidae</taxon>
        <taxon>Xylocopa</taxon>
        <taxon>Xylocopa</taxon>
    </lineage>
</organism>
<protein>
    <recommendedName>
        <fullName evidence="4">Transmembrane protein</fullName>
    </recommendedName>
</protein>
<evidence type="ECO:0000313" key="2">
    <source>
        <dbReference type="EMBL" id="CAL7946404.1"/>
    </source>
</evidence>
<accession>A0ABP1NZH5</accession>
<evidence type="ECO:0008006" key="4">
    <source>
        <dbReference type="Google" id="ProtNLM"/>
    </source>
</evidence>
<keyword evidence="1" id="KW-0812">Transmembrane</keyword>
<proteinExistence type="predicted"/>
<reference evidence="2 3" key="1">
    <citation type="submission" date="2024-08" db="EMBL/GenBank/DDBJ databases">
        <authorList>
            <person name="Will J Nash"/>
            <person name="Angela Man"/>
            <person name="Seanna McTaggart"/>
            <person name="Kendall Baker"/>
            <person name="Tom Barker"/>
            <person name="Leah Catchpole"/>
            <person name="Alex Durrant"/>
            <person name="Karim Gharbi"/>
            <person name="Naomi Irish"/>
            <person name="Gemy Kaithakottil"/>
            <person name="Debby Ku"/>
            <person name="Aaliyah Providence"/>
            <person name="Felix Shaw"/>
            <person name="David Swarbreck"/>
            <person name="Chris Watkins"/>
            <person name="Ann M. McCartney"/>
            <person name="Giulio Formenti"/>
            <person name="Alice Mouton"/>
            <person name="Noel Vella"/>
            <person name="Bjorn M von Reumont"/>
            <person name="Adriana Vella"/>
            <person name="Wilfried Haerty"/>
        </authorList>
    </citation>
    <scope>NUCLEOTIDE SEQUENCE [LARGE SCALE GENOMIC DNA]</scope>
</reference>
<name>A0ABP1NZH5_XYLVO</name>
<keyword evidence="1" id="KW-0472">Membrane</keyword>
<evidence type="ECO:0000313" key="3">
    <source>
        <dbReference type="Proteomes" id="UP001642520"/>
    </source>
</evidence>
<feature type="transmembrane region" description="Helical" evidence="1">
    <location>
        <begin position="85"/>
        <end position="108"/>
    </location>
</feature>
<sequence>MFRRKFARFFFFSFAARLHLSCGERTGISFARLVVVSYHSVLSFKIGVRSSIDYLSTIFSLFLSLSLSLSFFLSLSYIHSFSFTLFLSLSCFIFFSLFFLVIFLAFSAPVQLVQKLRQLFTRYPPFSPPNCFSPSQNSPPTFLDRA</sequence>
<evidence type="ECO:0000256" key="1">
    <source>
        <dbReference type="SAM" id="Phobius"/>
    </source>
</evidence>
<dbReference type="EMBL" id="CAXAJV020001294">
    <property type="protein sequence ID" value="CAL7946404.1"/>
    <property type="molecule type" value="Genomic_DNA"/>
</dbReference>